<dbReference type="AlphaFoldDB" id="A0A9D1SR36"/>
<name>A0A9D1SR36_9CLOT</name>
<gene>
    <name evidence="1" type="ORF">IAD26_06105</name>
</gene>
<dbReference type="Proteomes" id="UP000886748">
    <property type="component" value="Unassembled WGS sequence"/>
</dbReference>
<reference evidence="1" key="1">
    <citation type="submission" date="2020-10" db="EMBL/GenBank/DDBJ databases">
        <authorList>
            <person name="Gilroy R."/>
        </authorList>
    </citation>
    <scope>NUCLEOTIDE SEQUENCE</scope>
    <source>
        <strain evidence="1">CHK154-7741</strain>
    </source>
</reference>
<comment type="caution">
    <text evidence="1">The sequence shown here is derived from an EMBL/GenBank/DDBJ whole genome shotgun (WGS) entry which is preliminary data.</text>
</comment>
<sequence>MLLTPVNLFLQRQTTLKNTAKSANQTSVTAPMPYDSVSFGKKLSNEETTAIFNNYNPVVKDFDSYHVPVHNKDIARRLQKSYTEKSFHDLFKYVKKHGTFDINLDPETKFVQTSIIDKKENPLMSKLVWVTDTSNFMPLLKDTNPDLCVPLMENISGYYAKQQSSFDKIINNPLLFELNHDWPNTAKNGVGHVFNPENKITHKWYPRTRLDSIGLYLGTMSDLIKDGLQGSKYGYKKAADISQNAIESIANTTAYLNKIVYPYAKDTGPWEEKTFNSTASSDVAIINDAFRKVIDLMYSPTKDKELLKVRTRLLNAKNGSIFKDEQGLRNMLKIGEHRIKTNSAWEFPTQRKRDGAMSFIFKTEKLDEDVINNAIKVFARLKKFEKPTPKNKELVRDNGILRYTGDNYLYINADLDFEKNVYIPNRKFPDRTEAQWFMVSDMSKAYGMIAKSLMDYIAKGGKSNAAKNLLQYAMQKETEYINRSYARITGKNSYKANAKPCPAFKVPEAYQAVTDAKGKIKFVPGTHTPLTWAQASLYDASKLFEQNLKRYPEIIKS</sequence>
<organism evidence="1 2">
    <name type="scientific">Candidatus Limenecus avicola</name>
    <dbReference type="NCBI Taxonomy" id="2840847"/>
    <lineage>
        <taxon>Bacteria</taxon>
        <taxon>Bacillati</taxon>
        <taxon>Bacillota</taxon>
        <taxon>Clostridia</taxon>
        <taxon>Eubacteriales</taxon>
        <taxon>Clostridiaceae</taxon>
        <taxon>Clostridiaceae incertae sedis</taxon>
        <taxon>Candidatus Limenecus</taxon>
    </lineage>
</organism>
<proteinExistence type="predicted"/>
<dbReference type="EMBL" id="DVOD01000046">
    <property type="protein sequence ID" value="HIU92693.1"/>
    <property type="molecule type" value="Genomic_DNA"/>
</dbReference>
<accession>A0A9D1SR36</accession>
<evidence type="ECO:0000313" key="1">
    <source>
        <dbReference type="EMBL" id="HIU92693.1"/>
    </source>
</evidence>
<protein>
    <submittedName>
        <fullName evidence="1">Uncharacterized protein</fullName>
    </submittedName>
</protein>
<reference evidence="1" key="2">
    <citation type="journal article" date="2021" name="PeerJ">
        <title>Extensive microbial diversity within the chicken gut microbiome revealed by metagenomics and culture.</title>
        <authorList>
            <person name="Gilroy R."/>
            <person name="Ravi A."/>
            <person name="Getino M."/>
            <person name="Pursley I."/>
            <person name="Horton D.L."/>
            <person name="Alikhan N.F."/>
            <person name="Baker D."/>
            <person name="Gharbi K."/>
            <person name="Hall N."/>
            <person name="Watson M."/>
            <person name="Adriaenssens E.M."/>
            <person name="Foster-Nyarko E."/>
            <person name="Jarju S."/>
            <person name="Secka A."/>
            <person name="Antonio M."/>
            <person name="Oren A."/>
            <person name="Chaudhuri R.R."/>
            <person name="La Ragione R."/>
            <person name="Hildebrand F."/>
            <person name="Pallen M.J."/>
        </authorList>
    </citation>
    <scope>NUCLEOTIDE SEQUENCE</scope>
    <source>
        <strain evidence="1">CHK154-7741</strain>
    </source>
</reference>
<evidence type="ECO:0000313" key="2">
    <source>
        <dbReference type="Proteomes" id="UP000886748"/>
    </source>
</evidence>